<reference evidence="6 7" key="1">
    <citation type="submission" date="2016-03" db="EMBL/GenBank/DDBJ databases">
        <title>Genome sequence of Variovorax paradoxus KB5.</title>
        <authorList>
            <person name="Jeong H."/>
            <person name="Hong C.E."/>
            <person name="Jo S.H."/>
            <person name="Park J.M."/>
        </authorList>
    </citation>
    <scope>NUCLEOTIDE SEQUENCE [LARGE SCALE GENOMIC DNA]</scope>
    <source>
        <strain evidence="6 7">KB5</strain>
    </source>
</reference>
<dbReference type="EMBL" id="LVHG01000002">
    <property type="protein sequence ID" value="OAK66877.1"/>
    <property type="molecule type" value="Genomic_DNA"/>
</dbReference>
<evidence type="ECO:0000256" key="4">
    <source>
        <dbReference type="ARBA" id="ARBA00025742"/>
    </source>
</evidence>
<dbReference type="InterPro" id="IPR026575">
    <property type="entry name" value="GpdQ/CpdA-like"/>
</dbReference>
<dbReference type="GO" id="GO:0046872">
    <property type="term" value="F:metal ion binding"/>
    <property type="evidence" value="ECO:0007669"/>
    <property type="project" value="UniProtKB-KW"/>
</dbReference>
<dbReference type="InterPro" id="IPR050884">
    <property type="entry name" value="CNP_phosphodiesterase-III"/>
</dbReference>
<dbReference type="InterPro" id="IPR004843">
    <property type="entry name" value="Calcineurin-like_PHP"/>
</dbReference>
<dbReference type="PANTHER" id="PTHR42988">
    <property type="entry name" value="PHOSPHOHYDROLASE"/>
    <property type="match status" value="1"/>
</dbReference>
<keyword evidence="1" id="KW-0479">Metal-binding</keyword>
<evidence type="ECO:0000259" key="5">
    <source>
        <dbReference type="Pfam" id="PF00149"/>
    </source>
</evidence>
<evidence type="ECO:0000256" key="3">
    <source>
        <dbReference type="ARBA" id="ARBA00023004"/>
    </source>
</evidence>
<dbReference type="Gene3D" id="3.60.21.40">
    <property type="entry name" value="GpdQ, catalytic alpha/beta sandwich domain"/>
    <property type="match status" value="1"/>
</dbReference>
<dbReference type="InterPro" id="IPR042281">
    <property type="entry name" value="GpdQ_beta-strand"/>
</dbReference>
<dbReference type="SUPFAM" id="SSF56300">
    <property type="entry name" value="Metallo-dependent phosphatases"/>
    <property type="match status" value="1"/>
</dbReference>
<protein>
    <submittedName>
        <fullName evidence="6">Phosphodiesterase</fullName>
    </submittedName>
</protein>
<dbReference type="Proteomes" id="UP000077852">
    <property type="component" value="Unassembled WGS sequence"/>
</dbReference>
<organism evidence="6 7">
    <name type="scientific">Variovorax paradoxus</name>
    <dbReference type="NCBI Taxonomy" id="34073"/>
    <lineage>
        <taxon>Bacteria</taxon>
        <taxon>Pseudomonadati</taxon>
        <taxon>Pseudomonadota</taxon>
        <taxon>Betaproteobacteria</taxon>
        <taxon>Burkholderiales</taxon>
        <taxon>Comamonadaceae</taxon>
        <taxon>Variovorax</taxon>
    </lineage>
</organism>
<accession>A0AA91DSS0</accession>
<keyword evidence="3" id="KW-0408">Iron</keyword>
<dbReference type="InterPro" id="IPR029052">
    <property type="entry name" value="Metallo-depent_PP-like"/>
</dbReference>
<sequence length="287" mass="31443">MTTSNTPQDTTFLVQLTDLHIREPGRLAYGRINTAPYLERAVQSVLALRQPPDAVVVTGDLTDFGRAAEYEHLARLLAPLTMPVYLMPGNHDDRDQLRRSFPGHAYLGTGAGTDGFIQYSVRVGPLRLLTLDTCVPGASHGSLCEKRLAWLEAQLEACRGEPVVIAMHHPPFETLIGHMDEIGLLQGSEALEALVSRYPNVERIICGHLHRAIDVRFGGTIASTSPAQAHQVCLDLAPDAPSAWTLEPPGFRVHAWLPRNRRLVTHLAACGSFEGPYPFHDNGALID</sequence>
<proteinExistence type="inferred from homology"/>
<dbReference type="GO" id="GO:0004112">
    <property type="term" value="F:cyclic-nucleotide phosphodiesterase activity"/>
    <property type="evidence" value="ECO:0007669"/>
    <property type="project" value="InterPro"/>
</dbReference>
<comment type="similarity">
    <text evidence="4">Belongs to the cyclic nucleotide phosphodiesterase class-III family.</text>
</comment>
<dbReference type="PANTHER" id="PTHR42988:SF2">
    <property type="entry name" value="CYCLIC NUCLEOTIDE PHOSPHODIESTERASE CBUA0032-RELATED"/>
    <property type="match status" value="1"/>
</dbReference>
<keyword evidence="2" id="KW-0378">Hydrolase</keyword>
<gene>
    <name evidence="6" type="ORF">A3K87_04865</name>
</gene>
<dbReference type="Pfam" id="PF00149">
    <property type="entry name" value="Metallophos"/>
    <property type="match status" value="1"/>
</dbReference>
<evidence type="ECO:0000256" key="2">
    <source>
        <dbReference type="ARBA" id="ARBA00022801"/>
    </source>
</evidence>
<evidence type="ECO:0000256" key="1">
    <source>
        <dbReference type="ARBA" id="ARBA00022723"/>
    </source>
</evidence>
<comment type="caution">
    <text evidence="6">The sequence shown here is derived from an EMBL/GenBank/DDBJ whole genome shotgun (WGS) entry which is preliminary data.</text>
</comment>
<evidence type="ECO:0000313" key="7">
    <source>
        <dbReference type="Proteomes" id="UP000077852"/>
    </source>
</evidence>
<name>A0AA91DSS0_VARPD</name>
<dbReference type="RefSeq" id="WP_081265723.1">
    <property type="nucleotide sequence ID" value="NZ_LVHG01000002.1"/>
</dbReference>
<dbReference type="AlphaFoldDB" id="A0AA91DSS0"/>
<dbReference type="CDD" id="cd07402">
    <property type="entry name" value="MPP_GpdQ"/>
    <property type="match status" value="1"/>
</dbReference>
<feature type="domain" description="Calcineurin-like phosphoesterase" evidence="5">
    <location>
        <begin position="14"/>
        <end position="211"/>
    </location>
</feature>
<dbReference type="Gene3D" id="3.30.750.180">
    <property type="entry name" value="GpdQ, beta-strand dimerisation domain"/>
    <property type="match status" value="1"/>
</dbReference>
<evidence type="ECO:0000313" key="6">
    <source>
        <dbReference type="EMBL" id="OAK66877.1"/>
    </source>
</evidence>
<dbReference type="InterPro" id="IPR042283">
    <property type="entry name" value="GpdQ_catalytic"/>
</dbReference>